<dbReference type="Proteomes" id="UP000199584">
    <property type="component" value="Unassembled WGS sequence"/>
</dbReference>
<gene>
    <name evidence="1" type="ORF">SAMN05660706_1538</name>
</gene>
<reference evidence="2" key="1">
    <citation type="submission" date="2016-10" db="EMBL/GenBank/DDBJ databases">
        <authorList>
            <person name="Varghese N."/>
            <person name="Submissions S."/>
        </authorList>
    </citation>
    <scope>NUCLEOTIDE SEQUENCE [LARGE SCALE GENOMIC DNA]</scope>
    <source>
        <strain evidence="2">DSM 3669</strain>
    </source>
</reference>
<name>A0A1I6EKK5_9FIRM</name>
<dbReference type="OrthoDB" id="1808093at2"/>
<keyword evidence="2" id="KW-1185">Reference proteome</keyword>
<evidence type="ECO:0000313" key="1">
    <source>
        <dbReference type="EMBL" id="SFR18157.1"/>
    </source>
</evidence>
<dbReference type="STRING" id="39060.SAMN05660706_1538"/>
<proteinExistence type="predicted"/>
<dbReference type="RefSeq" id="WP_092487829.1">
    <property type="nucleotide sequence ID" value="NZ_FOYM01000053.1"/>
</dbReference>
<dbReference type="AlphaFoldDB" id="A0A1I6EKK5"/>
<accession>A0A1I6EKK5</accession>
<evidence type="ECO:0000313" key="2">
    <source>
        <dbReference type="Proteomes" id="UP000199584"/>
    </source>
</evidence>
<sequence>MLSDLLQYLRAEAAKRDPRITGLELVLVDKGQNRLHLVVTVMCPERREMRLPVTVSLHDVQAGNVSRVTGLILQAVDLGTWGPRDFKQVRDSVSVTA</sequence>
<organism evidence="1 2">
    <name type="scientific">Desulfoscipio geothermicus DSM 3669</name>
    <dbReference type="NCBI Taxonomy" id="1121426"/>
    <lineage>
        <taxon>Bacteria</taxon>
        <taxon>Bacillati</taxon>
        <taxon>Bacillota</taxon>
        <taxon>Clostridia</taxon>
        <taxon>Eubacteriales</taxon>
        <taxon>Desulfallaceae</taxon>
        <taxon>Desulfoscipio</taxon>
    </lineage>
</organism>
<protein>
    <submittedName>
        <fullName evidence="1">Uncharacterized protein</fullName>
    </submittedName>
</protein>
<dbReference type="EMBL" id="FOYM01000053">
    <property type="protein sequence ID" value="SFR18157.1"/>
    <property type="molecule type" value="Genomic_DNA"/>
</dbReference>